<reference evidence="7 8" key="1">
    <citation type="submission" date="2021-06" db="EMBL/GenBank/DDBJ databases">
        <authorList>
            <person name="Palmer J.M."/>
        </authorList>
    </citation>
    <scope>NUCLEOTIDE SEQUENCE [LARGE SCALE GENOMIC DNA]</scope>
    <source>
        <strain evidence="7 8">GA_2019</strain>
        <tissue evidence="7">Muscle</tissue>
    </source>
</reference>
<proteinExistence type="inferred from homology"/>
<dbReference type="Proteomes" id="UP001476798">
    <property type="component" value="Unassembled WGS sequence"/>
</dbReference>
<dbReference type="EMBL" id="JAHRIO010061084">
    <property type="protein sequence ID" value="MEQ2178544.1"/>
    <property type="molecule type" value="Genomic_DNA"/>
</dbReference>
<dbReference type="InterPro" id="IPR017423">
    <property type="entry name" value="TRM6"/>
</dbReference>
<comment type="similarity">
    <text evidence="2">Belongs to the TRM6/GCD10 family.</text>
</comment>
<evidence type="ECO:0000313" key="7">
    <source>
        <dbReference type="EMBL" id="MEQ2178544.1"/>
    </source>
</evidence>
<accession>A0ABV0P5B0</accession>
<evidence type="ECO:0000256" key="4">
    <source>
        <dbReference type="ARBA" id="ARBA00022694"/>
    </source>
</evidence>
<organism evidence="7 8">
    <name type="scientific">Goodea atripinnis</name>
    <dbReference type="NCBI Taxonomy" id="208336"/>
    <lineage>
        <taxon>Eukaryota</taxon>
        <taxon>Metazoa</taxon>
        <taxon>Chordata</taxon>
        <taxon>Craniata</taxon>
        <taxon>Vertebrata</taxon>
        <taxon>Euteleostomi</taxon>
        <taxon>Actinopterygii</taxon>
        <taxon>Neopterygii</taxon>
        <taxon>Teleostei</taxon>
        <taxon>Neoteleostei</taxon>
        <taxon>Acanthomorphata</taxon>
        <taxon>Ovalentaria</taxon>
        <taxon>Atherinomorphae</taxon>
        <taxon>Cyprinodontiformes</taxon>
        <taxon>Goodeidae</taxon>
        <taxon>Goodea</taxon>
    </lineage>
</organism>
<gene>
    <name evidence="7" type="primary">TRMT6</name>
    <name evidence="7" type="ORF">GOODEAATRI_015206</name>
</gene>
<sequence>MAHSEDNDYEYRIKEGDHVVLKRGDVYKAVQIQRKKYENTVTVLKPTCRIIAMMYHGREPGKICHLRYDTLAQMLTLANVHAGSKVLVFETCAGLVLGAIMERMGGRFSLTSCVHY</sequence>
<evidence type="ECO:0000256" key="1">
    <source>
        <dbReference type="ARBA" id="ARBA00004123"/>
    </source>
</evidence>
<protein>
    <recommendedName>
        <fullName evidence="3">tRNA (adenine(58)-N(1))-methyltransferase non-catalytic subunit TRM6</fullName>
    </recommendedName>
    <alternativeName>
        <fullName evidence="6">tRNA(m1A58)-methyltransferase subunit TRM6</fullName>
    </alternativeName>
</protein>
<evidence type="ECO:0000256" key="3">
    <source>
        <dbReference type="ARBA" id="ARBA00021704"/>
    </source>
</evidence>
<keyword evidence="4" id="KW-0819">tRNA processing</keyword>
<dbReference type="PANTHER" id="PTHR12945">
    <property type="entry name" value="TRANSLATION INITIATION FACTOR EIF3-RELATED"/>
    <property type="match status" value="1"/>
</dbReference>
<evidence type="ECO:0000256" key="5">
    <source>
        <dbReference type="ARBA" id="ARBA00023242"/>
    </source>
</evidence>
<dbReference type="PANTHER" id="PTHR12945:SF0">
    <property type="entry name" value="TRNA (ADENINE(58)-N(1))-METHYLTRANSFERASE NON-CATALYTIC SUBUNIT TRM6"/>
    <property type="match status" value="1"/>
</dbReference>
<evidence type="ECO:0000256" key="6">
    <source>
        <dbReference type="ARBA" id="ARBA00032319"/>
    </source>
</evidence>
<name>A0ABV0P5B0_9TELE</name>
<evidence type="ECO:0000313" key="8">
    <source>
        <dbReference type="Proteomes" id="UP001476798"/>
    </source>
</evidence>
<keyword evidence="5" id="KW-0539">Nucleus</keyword>
<evidence type="ECO:0000256" key="2">
    <source>
        <dbReference type="ARBA" id="ARBA00008320"/>
    </source>
</evidence>
<dbReference type="Pfam" id="PF04189">
    <property type="entry name" value="Gcd10p"/>
    <property type="match status" value="1"/>
</dbReference>
<comment type="subcellular location">
    <subcellularLocation>
        <location evidence="1">Nucleus</location>
    </subcellularLocation>
</comment>
<comment type="caution">
    <text evidence="7">The sequence shown here is derived from an EMBL/GenBank/DDBJ whole genome shotgun (WGS) entry which is preliminary data.</text>
</comment>
<keyword evidence="8" id="KW-1185">Reference proteome</keyword>